<keyword evidence="4" id="KW-1185">Reference proteome</keyword>
<feature type="region of interest" description="Disordered" evidence="1">
    <location>
        <begin position="57"/>
        <end position="89"/>
    </location>
</feature>
<evidence type="ECO:0000313" key="3">
    <source>
        <dbReference type="EMBL" id="MBB5708927.1"/>
    </source>
</evidence>
<sequence>MSTDHDVSKLDDLIVTTIDSVRGYEHAAEHADAGRYAQFFTEMAAERREAVDALSARSRAQGGTPADYGSAAATIHRPLGSPAPRARPR</sequence>
<gene>
    <name evidence="3" type="ORF">FHT02_000133</name>
</gene>
<evidence type="ECO:0000256" key="1">
    <source>
        <dbReference type="SAM" id="MobiDB-lite"/>
    </source>
</evidence>
<evidence type="ECO:0000313" key="4">
    <source>
        <dbReference type="Proteomes" id="UP000527143"/>
    </source>
</evidence>
<proteinExistence type="predicted"/>
<dbReference type="InterPro" id="IPR011971">
    <property type="entry name" value="CHP02284"/>
</dbReference>
<dbReference type="InterPro" id="IPR012347">
    <property type="entry name" value="Ferritin-like"/>
</dbReference>
<protein>
    <submittedName>
        <fullName evidence="3">Uncharacterized protein (TIGR02284 family)</fullName>
    </submittedName>
</protein>
<name>A0A840Y6M2_9SPHN</name>
<dbReference type="RefSeq" id="WP_184083223.1">
    <property type="nucleotide sequence ID" value="NZ_JACIJF010000001.1"/>
</dbReference>
<evidence type="ECO:0000259" key="2">
    <source>
        <dbReference type="Pfam" id="PF09537"/>
    </source>
</evidence>
<reference evidence="3 4" key="1">
    <citation type="submission" date="2020-08" db="EMBL/GenBank/DDBJ databases">
        <title>Genomic Encyclopedia of Type Strains, Phase IV (KMG-IV): sequencing the most valuable type-strain genomes for metagenomic binning, comparative biology and taxonomic classification.</title>
        <authorList>
            <person name="Goeker M."/>
        </authorList>
    </citation>
    <scope>NUCLEOTIDE SEQUENCE [LARGE SCALE GENOMIC DNA]</scope>
    <source>
        <strain evidence="3 4">DSM 26736</strain>
    </source>
</reference>
<dbReference type="Pfam" id="PF09537">
    <property type="entry name" value="DUF2383"/>
    <property type="match status" value="1"/>
</dbReference>
<comment type="caution">
    <text evidence="3">The sequence shown here is derived from an EMBL/GenBank/DDBJ whole genome shotgun (WGS) entry which is preliminary data.</text>
</comment>
<dbReference type="NCBIfam" id="TIGR02284">
    <property type="entry name" value="PA2169 family four-helix-bundle protein"/>
    <property type="match status" value="1"/>
</dbReference>
<accession>A0A840Y6M2</accession>
<organism evidence="3 4">
    <name type="scientific">Sphingomonas xinjiangensis</name>
    <dbReference type="NCBI Taxonomy" id="643568"/>
    <lineage>
        <taxon>Bacteria</taxon>
        <taxon>Pseudomonadati</taxon>
        <taxon>Pseudomonadota</taxon>
        <taxon>Alphaproteobacteria</taxon>
        <taxon>Sphingomonadales</taxon>
        <taxon>Sphingomonadaceae</taxon>
        <taxon>Sphingomonas</taxon>
    </lineage>
</organism>
<dbReference type="EMBL" id="JACIJF010000001">
    <property type="protein sequence ID" value="MBB5708927.1"/>
    <property type="molecule type" value="Genomic_DNA"/>
</dbReference>
<dbReference type="Gene3D" id="1.20.1260.10">
    <property type="match status" value="1"/>
</dbReference>
<feature type="domain" description="DUF2383" evidence="2">
    <location>
        <begin position="7"/>
        <end position="77"/>
    </location>
</feature>
<dbReference type="Proteomes" id="UP000527143">
    <property type="component" value="Unassembled WGS sequence"/>
</dbReference>
<dbReference type="AlphaFoldDB" id="A0A840Y6M2"/>
<dbReference type="InterPro" id="IPR019052">
    <property type="entry name" value="DUF2383"/>
</dbReference>